<evidence type="ECO:0000256" key="1">
    <source>
        <dbReference type="ARBA" id="ARBA00004417"/>
    </source>
</evidence>
<name>A0AAJ4A4U3_9BACT</name>
<proteinExistence type="inferred from homology"/>
<evidence type="ECO:0000256" key="9">
    <source>
        <dbReference type="ARBA" id="ARBA00023136"/>
    </source>
</evidence>
<evidence type="ECO:0000256" key="7">
    <source>
        <dbReference type="ARBA" id="ARBA00022840"/>
    </source>
</evidence>
<dbReference type="Gene3D" id="3.40.50.300">
    <property type="entry name" value="P-loop containing nucleotide triphosphate hydrolases"/>
    <property type="match status" value="1"/>
</dbReference>
<dbReference type="PROSITE" id="PS50893">
    <property type="entry name" value="ABC_TRANSPORTER_2"/>
    <property type="match status" value="1"/>
</dbReference>
<reference evidence="12" key="1">
    <citation type="submission" date="2019-06" db="EMBL/GenBank/DDBJ databases">
        <title>Sulfurimonas gotlandica sp. nov., a chemoautotrophic and psychrotolerant epsilonproteobacterium isolated from a pelagic redoxcline, and an emended description of the genus Sulfurimonas.</title>
        <authorList>
            <person name="Wang S."/>
            <person name="Jiang L."/>
            <person name="Shao Z."/>
        </authorList>
    </citation>
    <scope>NUCLEOTIDE SEQUENCE [LARGE SCALE GENOMIC DNA]</scope>
    <source>
        <strain evidence="12">1-1N</strain>
    </source>
</reference>
<dbReference type="Pfam" id="PF00005">
    <property type="entry name" value="ABC_tran"/>
    <property type="match status" value="1"/>
</dbReference>
<gene>
    <name evidence="11" type="ORF">FJR47_08700</name>
</gene>
<keyword evidence="6" id="KW-0547">Nucleotide-binding</keyword>
<evidence type="ECO:0000256" key="3">
    <source>
        <dbReference type="ARBA" id="ARBA00022448"/>
    </source>
</evidence>
<keyword evidence="4" id="KW-1003">Cell membrane</keyword>
<evidence type="ECO:0000256" key="4">
    <source>
        <dbReference type="ARBA" id="ARBA00022475"/>
    </source>
</evidence>
<evidence type="ECO:0000313" key="12">
    <source>
        <dbReference type="Proteomes" id="UP000326061"/>
    </source>
</evidence>
<dbReference type="GO" id="GO:0005886">
    <property type="term" value="C:plasma membrane"/>
    <property type="evidence" value="ECO:0007669"/>
    <property type="project" value="UniProtKB-SubCell"/>
</dbReference>
<evidence type="ECO:0000256" key="6">
    <source>
        <dbReference type="ARBA" id="ARBA00022741"/>
    </source>
</evidence>
<keyword evidence="3" id="KW-0813">Transport</keyword>
<evidence type="ECO:0000259" key="10">
    <source>
        <dbReference type="PROSITE" id="PS50893"/>
    </source>
</evidence>
<keyword evidence="9" id="KW-0472">Membrane</keyword>
<comment type="subcellular location">
    <subcellularLocation>
        <location evidence="1">Cell inner membrane</location>
        <topology evidence="1">Peripheral membrane protein</topology>
    </subcellularLocation>
</comment>
<dbReference type="SMART" id="SM00382">
    <property type="entry name" value="AAA"/>
    <property type="match status" value="1"/>
</dbReference>
<evidence type="ECO:0000256" key="8">
    <source>
        <dbReference type="ARBA" id="ARBA00022967"/>
    </source>
</evidence>
<dbReference type="InterPro" id="IPR003439">
    <property type="entry name" value="ABC_transporter-like_ATP-bd"/>
</dbReference>
<dbReference type="GO" id="GO:0005524">
    <property type="term" value="F:ATP binding"/>
    <property type="evidence" value="ECO:0007669"/>
    <property type="project" value="UniProtKB-KW"/>
</dbReference>
<dbReference type="SUPFAM" id="SSF52540">
    <property type="entry name" value="P-loop containing nucleoside triphosphate hydrolases"/>
    <property type="match status" value="1"/>
</dbReference>
<dbReference type="PANTHER" id="PTHR43297">
    <property type="entry name" value="OLIGOPEPTIDE TRANSPORT ATP-BINDING PROTEIN APPD"/>
    <property type="match status" value="1"/>
</dbReference>
<protein>
    <submittedName>
        <fullName evidence="11">ABC transporter ATP-binding protein</fullName>
    </submittedName>
</protein>
<evidence type="ECO:0000256" key="2">
    <source>
        <dbReference type="ARBA" id="ARBA00005417"/>
    </source>
</evidence>
<dbReference type="InterPro" id="IPR017871">
    <property type="entry name" value="ABC_transporter-like_CS"/>
</dbReference>
<comment type="similarity">
    <text evidence="2">Belongs to the ABC transporter superfamily.</text>
</comment>
<dbReference type="EMBL" id="CP041166">
    <property type="protein sequence ID" value="QFR43991.1"/>
    <property type="molecule type" value="Genomic_DNA"/>
</dbReference>
<keyword evidence="12" id="KW-1185">Reference proteome</keyword>
<feature type="domain" description="ABC transporter" evidence="10">
    <location>
        <begin position="1"/>
        <end position="218"/>
    </location>
</feature>
<sequence length="229" mass="25526">MNISKLQITINKKKLVDIAFNITSSLALVGQSGSGKSLTIKALLGMLPESMEVKLEYENSFKLTAGETLAFVPQNPFTALSPLTKIKRQFFIPLPKIQKLFAQVGLDIELLERFPPELSGGQLQRVVIAMALSSEPELILLDEPTTALDPKTRTVILNLLKALQNEFGFKMLFVTHDMNSAKIVCEDICIIKEGRVVESGKMEDILQNPVAEYTKILMDANFANREFRI</sequence>
<dbReference type="Proteomes" id="UP000326061">
    <property type="component" value="Chromosome"/>
</dbReference>
<organism evidence="11 12">
    <name type="scientific">Sulfurimonas xiamenensis</name>
    <dbReference type="NCBI Taxonomy" id="2590021"/>
    <lineage>
        <taxon>Bacteria</taxon>
        <taxon>Pseudomonadati</taxon>
        <taxon>Campylobacterota</taxon>
        <taxon>Epsilonproteobacteria</taxon>
        <taxon>Campylobacterales</taxon>
        <taxon>Sulfurimonadaceae</taxon>
        <taxon>Sulfurimonas</taxon>
    </lineage>
</organism>
<evidence type="ECO:0000256" key="5">
    <source>
        <dbReference type="ARBA" id="ARBA00022519"/>
    </source>
</evidence>
<dbReference type="InterPro" id="IPR050388">
    <property type="entry name" value="ABC_Ni/Peptide_Import"/>
</dbReference>
<dbReference type="InterPro" id="IPR027417">
    <property type="entry name" value="P-loop_NTPase"/>
</dbReference>
<keyword evidence="7 11" id="KW-0067">ATP-binding</keyword>
<keyword evidence="8" id="KW-1278">Translocase</keyword>
<dbReference type="PANTHER" id="PTHR43297:SF14">
    <property type="entry name" value="ATPASE AAA-TYPE CORE DOMAIN-CONTAINING PROTEIN"/>
    <property type="match status" value="1"/>
</dbReference>
<evidence type="ECO:0000313" key="11">
    <source>
        <dbReference type="EMBL" id="QFR43991.1"/>
    </source>
</evidence>
<keyword evidence="5" id="KW-0997">Cell inner membrane</keyword>
<dbReference type="KEGG" id="suln:FJR47_08700"/>
<dbReference type="GO" id="GO:0016887">
    <property type="term" value="F:ATP hydrolysis activity"/>
    <property type="evidence" value="ECO:0007669"/>
    <property type="project" value="InterPro"/>
</dbReference>
<dbReference type="AlphaFoldDB" id="A0AAJ4A4U3"/>
<dbReference type="RefSeq" id="WP_152300051.1">
    <property type="nucleotide sequence ID" value="NZ_CP041166.1"/>
</dbReference>
<dbReference type="PROSITE" id="PS00211">
    <property type="entry name" value="ABC_TRANSPORTER_1"/>
    <property type="match status" value="1"/>
</dbReference>
<dbReference type="InterPro" id="IPR003593">
    <property type="entry name" value="AAA+_ATPase"/>
</dbReference>
<accession>A0AAJ4A4U3</accession>